<keyword evidence="8" id="KW-0472">Membrane</keyword>
<keyword evidence="8" id="KW-0812">Transmembrane</keyword>
<dbReference type="GO" id="GO:0004558">
    <property type="term" value="F:alpha-1,4-glucosidase activity"/>
    <property type="evidence" value="ECO:0007669"/>
    <property type="project" value="UniProtKB-EC"/>
</dbReference>
<dbReference type="InterPro" id="IPR045857">
    <property type="entry name" value="O16G_dom_2"/>
</dbReference>
<evidence type="ECO:0000256" key="8">
    <source>
        <dbReference type="SAM" id="Phobius"/>
    </source>
</evidence>
<dbReference type="PANTHER" id="PTHR10357:SF234">
    <property type="entry name" value="MALTASE A2-RELATED"/>
    <property type="match status" value="1"/>
</dbReference>
<dbReference type="InterPro" id="IPR013780">
    <property type="entry name" value="Glyco_hydro_b"/>
</dbReference>
<keyword evidence="7" id="KW-0326">Glycosidase</keyword>
<reference evidence="12" key="1">
    <citation type="submission" date="2013-03" db="EMBL/GenBank/DDBJ databases">
        <title>The Genome Sequence of Anopheles dirus WRAIR2.</title>
        <authorList>
            <consortium name="The Broad Institute Genomics Platform"/>
            <person name="Neafsey D.E."/>
            <person name="Walton C."/>
            <person name="Walker B."/>
            <person name="Young S.K."/>
            <person name="Zeng Q."/>
            <person name="Gargeya S."/>
            <person name="Fitzgerald M."/>
            <person name="Haas B."/>
            <person name="Abouelleil A."/>
            <person name="Allen A.W."/>
            <person name="Alvarado L."/>
            <person name="Arachchi H.M."/>
            <person name="Berlin A.M."/>
            <person name="Chapman S.B."/>
            <person name="Gainer-Dewar J."/>
            <person name="Goldberg J."/>
            <person name="Griggs A."/>
            <person name="Gujja S."/>
            <person name="Hansen M."/>
            <person name="Howarth C."/>
            <person name="Imamovic A."/>
            <person name="Ireland A."/>
            <person name="Larimer J."/>
            <person name="McCowan C."/>
            <person name="Murphy C."/>
            <person name="Pearson M."/>
            <person name="Poon T.W."/>
            <person name="Priest M."/>
            <person name="Roberts A."/>
            <person name="Saif S."/>
            <person name="Shea T."/>
            <person name="Sisk P."/>
            <person name="Sykes S."/>
            <person name="Wortman J."/>
            <person name="Nusbaum C."/>
            <person name="Birren B."/>
        </authorList>
    </citation>
    <scope>NUCLEOTIDE SEQUENCE [LARGE SCALE GENOMIC DNA]</scope>
    <source>
        <strain evidence="12">WRAIR2</strain>
    </source>
</reference>
<evidence type="ECO:0000256" key="5">
    <source>
        <dbReference type="ARBA" id="ARBA00022801"/>
    </source>
</evidence>
<evidence type="ECO:0000259" key="10">
    <source>
        <dbReference type="SMART" id="SM00642"/>
    </source>
</evidence>
<comment type="catalytic activity">
    <reaction evidence="1">
        <text>Hydrolysis of terminal, non-reducing (1-&gt;4)-linked alpha-D-glucose residues with release of alpha-D-glucose.</text>
        <dbReference type="EC" id="3.2.1.20"/>
    </reaction>
</comment>
<feature type="transmembrane region" description="Helical" evidence="8">
    <location>
        <begin position="581"/>
        <end position="600"/>
    </location>
</feature>
<protein>
    <recommendedName>
        <fullName evidence="3">alpha-glucosidase</fullName>
        <ecNumber evidence="3">3.2.1.20</ecNumber>
    </recommendedName>
</protein>
<keyword evidence="8" id="KW-1133">Transmembrane helix</keyword>
<feature type="signal peptide" evidence="9">
    <location>
        <begin position="1"/>
        <end position="23"/>
    </location>
</feature>
<evidence type="ECO:0000313" key="11">
    <source>
        <dbReference type="EnsemblMetazoa" id="ADIR000539-PA"/>
    </source>
</evidence>
<dbReference type="VEuPathDB" id="VectorBase:ADIR000539"/>
<dbReference type="Gene3D" id="3.20.20.80">
    <property type="entry name" value="Glycosidases"/>
    <property type="match status" value="2"/>
</dbReference>
<dbReference type="EC" id="3.2.1.20" evidence="3"/>
<dbReference type="AlphaFoldDB" id="A0A182MYT4"/>
<accession>A0A182MYT4</accession>
<dbReference type="InterPro" id="IPR006047">
    <property type="entry name" value="GH13_cat_dom"/>
</dbReference>
<dbReference type="Gene3D" id="2.60.40.1180">
    <property type="entry name" value="Golgi alpha-mannosidase II"/>
    <property type="match status" value="1"/>
</dbReference>
<dbReference type="CDD" id="cd11328">
    <property type="entry name" value="AmyAc_maltase"/>
    <property type="match status" value="2"/>
</dbReference>
<dbReference type="SUPFAM" id="SSF51445">
    <property type="entry name" value="(Trans)glycosidases"/>
    <property type="match status" value="2"/>
</dbReference>
<dbReference type="GO" id="GO:0005975">
    <property type="term" value="P:carbohydrate metabolic process"/>
    <property type="evidence" value="ECO:0007669"/>
    <property type="project" value="InterPro"/>
</dbReference>
<organism evidence="11 12">
    <name type="scientific">Anopheles dirus</name>
    <dbReference type="NCBI Taxonomy" id="7168"/>
    <lineage>
        <taxon>Eukaryota</taxon>
        <taxon>Metazoa</taxon>
        <taxon>Ecdysozoa</taxon>
        <taxon>Arthropoda</taxon>
        <taxon>Hexapoda</taxon>
        <taxon>Insecta</taxon>
        <taxon>Pterygota</taxon>
        <taxon>Neoptera</taxon>
        <taxon>Endopterygota</taxon>
        <taxon>Diptera</taxon>
        <taxon>Nematocera</taxon>
        <taxon>Culicoidea</taxon>
        <taxon>Culicidae</taxon>
        <taxon>Anophelinae</taxon>
        <taxon>Anopheles</taxon>
    </lineage>
</organism>
<evidence type="ECO:0000256" key="4">
    <source>
        <dbReference type="ARBA" id="ARBA00022729"/>
    </source>
</evidence>
<keyword evidence="12" id="KW-1185">Reference proteome</keyword>
<keyword evidence="6" id="KW-0325">Glycoprotein</keyword>
<evidence type="ECO:0000256" key="1">
    <source>
        <dbReference type="ARBA" id="ARBA00001657"/>
    </source>
</evidence>
<evidence type="ECO:0000313" key="12">
    <source>
        <dbReference type="Proteomes" id="UP000075884"/>
    </source>
</evidence>
<comment type="similarity">
    <text evidence="2">Belongs to the glycosyl hydrolase 13 family.</text>
</comment>
<dbReference type="FunFam" id="3.90.400.10:FF:000001">
    <property type="entry name" value="Maltase A3, isoform A"/>
    <property type="match status" value="2"/>
</dbReference>
<keyword evidence="4 9" id="KW-0732">Signal</keyword>
<sequence length="1192" mass="135240">MVRHCWRAACCAYVVLLVSVVSAQKDWWESASFYQIYPRSYQDSNGDGIGDLNGITSRLPYLKSLGMTAFWLSPIYPSPMADFGYDISSFTDIHPSFGTMADFQRLVQEAKKLDLRVILDFVPNHSSDEHEWFTKSVNRQPGFEDFYVWQDPKAGTNREPPNNWVAAWYGSAWEWNDVRQQFYLHQFHKKQPDLNYRNPAVVQAMKDVLRFWLDQGVDGFRVDAVPWLFETVGFPDEPLSGQSSDPLSQNYLNHIYTLDQPETVDMVYQWRELMDQYKKDYNTTTKVLMTEAWSALDVVKTYFNDSNNRQGSQMPFNFQLITRLDQNSKAVDFQTVIDSWIDIIPAGHTPNWVLGNHDKRRVASRMGGDHMVDIMAMIELTLPGITVTYQGEEIGMHDVDISWADTQDPAACQLTEDTYQEGTRDPARTPFQWDATANAGFTNASVKPWLPLAADYATVNVKAQQDTTQNSHLKVFTELMNLRGTKTLIWGGHKTLVLGTNVFAIMRSFPNDKRTYVVLTNIGPTVETVDATNLDSTVPNELVFRVVGVSSKHVAGETIAAKNIQLQPYEAVVLSNSAAGVTRRSLMGVMFCAALMMAFFQTRRNCVRRRALVKMWSVACVTVLLLVPALLADEHWWQHANFYQIYPRSFKDSDGDGVGDLRGVMEKIPYLRHELGVDAIWLSPIFKSPMADFGYDISDFRDIHAEFGTIADLEALASACQAEGLKLILDFVPNHSSDESDWFLKSVNGDPTYSEYYVWHPGKTLANGTRVPPSNWISVFRGSAWEWNDVRKAYYLHQFLVKQPDLNYRNPALVQEMKDVLTFWLEKGVSGFRIDAVPYLFESTPVNDGYPDEAKSGDTEDPDNPSYLVHTHTQNLDETFDMVYQFRKVVDDYKQLHGTEDIVLMAEAYTPLLNIIRLFGSDTAEGAHVPFNFEVLSNTFKDTTGKQFYDNIKRWLDVVPSNRFSNWVLGNHDNKRVASRLGVARADLYQIALNVLPGIAVTYNGDELAMEDVYISWQDTIDPAACNSNPKDYLQYSRDPVRTPFQWDDTTSAGFSTNRTTWLPVASNYKTLNYKAQKAAPRSHVKIFKALVRLRKQRTLREGTMEMQLIGDNIIMIKRHLEGVSTVVAILNFNKTTETIKLSVFDGLPAMFEVITSSMQTNYIDGSVVGRDEVVLPPDAAIVLEGSVANGV</sequence>
<dbReference type="EnsemblMetazoa" id="ADIR000539-RA">
    <property type="protein sequence ID" value="ADIR000539-PA"/>
    <property type="gene ID" value="ADIR000539"/>
</dbReference>
<evidence type="ECO:0000256" key="6">
    <source>
        <dbReference type="ARBA" id="ARBA00023180"/>
    </source>
</evidence>
<name>A0A182MYT4_9DIPT</name>
<feature type="chain" id="PRO_5008129128" description="alpha-glucosidase" evidence="9">
    <location>
        <begin position="24"/>
        <end position="1192"/>
    </location>
</feature>
<feature type="transmembrane region" description="Helical" evidence="8">
    <location>
        <begin position="612"/>
        <end position="631"/>
    </location>
</feature>
<evidence type="ECO:0000256" key="2">
    <source>
        <dbReference type="ARBA" id="ARBA00008061"/>
    </source>
</evidence>
<dbReference type="Gene3D" id="3.90.400.10">
    <property type="entry name" value="Oligo-1,6-glucosidase, Domain 2"/>
    <property type="match status" value="2"/>
</dbReference>
<dbReference type="Proteomes" id="UP000075884">
    <property type="component" value="Unassembled WGS sequence"/>
</dbReference>
<dbReference type="InterPro" id="IPR017853">
    <property type="entry name" value="GH"/>
</dbReference>
<dbReference type="STRING" id="7168.A0A182MYT4"/>
<evidence type="ECO:0000256" key="7">
    <source>
        <dbReference type="ARBA" id="ARBA00023295"/>
    </source>
</evidence>
<dbReference type="Pfam" id="PF00128">
    <property type="entry name" value="Alpha-amylase"/>
    <property type="match status" value="2"/>
</dbReference>
<evidence type="ECO:0000256" key="3">
    <source>
        <dbReference type="ARBA" id="ARBA00012741"/>
    </source>
</evidence>
<dbReference type="SMART" id="SM00642">
    <property type="entry name" value="Aamy"/>
    <property type="match status" value="2"/>
</dbReference>
<dbReference type="PANTHER" id="PTHR10357">
    <property type="entry name" value="ALPHA-AMYLASE FAMILY MEMBER"/>
    <property type="match status" value="1"/>
</dbReference>
<dbReference type="SMR" id="A0A182MYT4"/>
<feature type="domain" description="Glycosyl hydrolase family 13 catalytic" evidence="10">
    <location>
        <begin position="35"/>
        <end position="428"/>
    </location>
</feature>
<reference evidence="11" key="2">
    <citation type="submission" date="2020-05" db="UniProtKB">
        <authorList>
            <consortium name="EnsemblMetazoa"/>
        </authorList>
    </citation>
    <scope>IDENTIFICATION</scope>
    <source>
        <strain evidence="11">WRAIR2</strain>
    </source>
</reference>
<feature type="domain" description="Glycosyl hydrolase family 13 catalytic" evidence="10">
    <location>
        <begin position="644"/>
        <end position="1042"/>
    </location>
</feature>
<keyword evidence="5" id="KW-0378">Hydrolase</keyword>
<proteinExistence type="inferred from homology"/>
<evidence type="ECO:0000256" key="9">
    <source>
        <dbReference type="SAM" id="SignalP"/>
    </source>
</evidence>